<reference evidence="2" key="1">
    <citation type="journal article" date="2014" name="Genome Biol.">
        <title>Genome analysis of a major urban malaria vector mosquito, Anopheles stephensi.</title>
        <authorList>
            <person name="Jiang X."/>
            <person name="Peery A."/>
            <person name="Hall A.B."/>
            <person name="Sharma A."/>
            <person name="Chen X.G."/>
            <person name="Waterhouse R.M."/>
            <person name="Komissarov A."/>
            <person name="Riehle M.M."/>
            <person name="Shouche Y."/>
            <person name="Sharakhova M.V."/>
            <person name="Lawson D."/>
            <person name="Pakpour N."/>
            <person name="Arensburger P."/>
            <person name="Davidson V.L."/>
            <person name="Eiglmeier K."/>
            <person name="Emrich S."/>
            <person name="George P."/>
            <person name="Kennedy R.C."/>
            <person name="Mane S.P."/>
            <person name="Maslen G."/>
            <person name="Oringanje C."/>
            <person name="Qi Y."/>
            <person name="Settlage R."/>
            <person name="Tojo M."/>
            <person name="Tubio J.M."/>
            <person name="Unger M.F."/>
            <person name="Wang B."/>
            <person name="Vernick K.D."/>
            <person name="Ribeiro J.M."/>
            <person name="James A.A."/>
            <person name="Michel K."/>
            <person name="Riehle M.A."/>
            <person name="Luckhart S."/>
            <person name="Sharakhov I.V."/>
            <person name="Tu Z."/>
        </authorList>
    </citation>
    <scope>NUCLEOTIDE SEQUENCE [LARGE SCALE GENOMIC DNA]</scope>
    <source>
        <strain evidence="2">Indian</strain>
    </source>
</reference>
<dbReference type="VEuPathDB" id="VectorBase:ASTEI11633"/>
<organism evidence="1 2">
    <name type="scientific">Anopheles stephensi</name>
    <name type="common">Indo-Pakistan malaria mosquito</name>
    <dbReference type="NCBI Taxonomy" id="30069"/>
    <lineage>
        <taxon>Eukaryota</taxon>
        <taxon>Metazoa</taxon>
        <taxon>Ecdysozoa</taxon>
        <taxon>Arthropoda</taxon>
        <taxon>Hexapoda</taxon>
        <taxon>Insecta</taxon>
        <taxon>Pterygota</taxon>
        <taxon>Neoptera</taxon>
        <taxon>Endopterygota</taxon>
        <taxon>Diptera</taxon>
        <taxon>Nematocera</taxon>
        <taxon>Culicoidea</taxon>
        <taxon>Culicidae</taxon>
        <taxon>Anophelinae</taxon>
        <taxon>Anopheles</taxon>
    </lineage>
</organism>
<name>A0A182YT47_ANOST</name>
<dbReference type="STRING" id="30069.A0A182YT47"/>
<proteinExistence type="predicted"/>
<sequence>MLLSLSRGKEDFLRKTVESFANTRGLLTLFESLFGKGASRESSFLGTEEMGNVSTRAPMQAELTKYDIGAVRMHNGSLQHLVWLGLQWNSVSVLPPVRQLLKQLFHLPHETSRLETDAPESLCLLDLEVFLLGMVFTCNLELQEKLNTRDETHQPPFLPLLLCK</sequence>
<evidence type="ECO:0000313" key="1">
    <source>
        <dbReference type="EnsemblMetazoa" id="ASTEI11633-PA"/>
    </source>
</evidence>
<dbReference type="EnsemblMetazoa" id="ASTEI11633-RA">
    <property type="protein sequence ID" value="ASTEI11633-PA"/>
    <property type="gene ID" value="ASTEI11633"/>
</dbReference>
<protein>
    <submittedName>
        <fullName evidence="1">Uncharacterized protein</fullName>
    </submittedName>
</protein>
<dbReference type="Proteomes" id="UP000076408">
    <property type="component" value="Unassembled WGS sequence"/>
</dbReference>
<evidence type="ECO:0000313" key="2">
    <source>
        <dbReference type="Proteomes" id="UP000076408"/>
    </source>
</evidence>
<reference evidence="1" key="2">
    <citation type="submission" date="2020-05" db="UniProtKB">
        <authorList>
            <consortium name="EnsemblMetazoa"/>
        </authorList>
    </citation>
    <scope>IDENTIFICATION</scope>
    <source>
        <strain evidence="1">Indian</strain>
    </source>
</reference>
<keyword evidence="2" id="KW-1185">Reference proteome</keyword>
<dbReference type="AlphaFoldDB" id="A0A182YT47"/>
<accession>A0A182YT47</accession>